<dbReference type="InterPro" id="IPR010998">
    <property type="entry name" value="Integrase_recombinase_N"/>
</dbReference>
<keyword evidence="3" id="KW-0229">DNA integration</keyword>
<feature type="domain" description="Tyr recombinase" evidence="7">
    <location>
        <begin position="157"/>
        <end position="358"/>
    </location>
</feature>
<dbReference type="InterPro" id="IPR013762">
    <property type="entry name" value="Integrase-like_cat_sf"/>
</dbReference>
<evidence type="ECO:0000256" key="3">
    <source>
        <dbReference type="ARBA" id="ARBA00022908"/>
    </source>
</evidence>
<dbReference type="KEGG" id="cle:Clole_1823"/>
<keyword evidence="4 6" id="KW-0238">DNA-binding</keyword>
<dbReference type="HOGENOM" id="CLU_027562_17_1_9"/>
<dbReference type="AlphaFoldDB" id="F2JN92"/>
<evidence type="ECO:0000259" key="8">
    <source>
        <dbReference type="PROSITE" id="PS51900"/>
    </source>
</evidence>
<gene>
    <name evidence="9" type="ordered locus">Clole_1823</name>
</gene>
<comment type="similarity">
    <text evidence="2">Belongs to the 'phage' integrase family.</text>
</comment>
<dbReference type="PANTHER" id="PTHR30349:SF41">
    <property type="entry name" value="INTEGRASE_RECOMBINASE PROTEIN MJ0367-RELATED"/>
    <property type="match status" value="1"/>
</dbReference>
<dbReference type="InterPro" id="IPR028259">
    <property type="entry name" value="AP2-like_int_N"/>
</dbReference>
<dbReference type="GO" id="GO:0006310">
    <property type="term" value="P:DNA recombination"/>
    <property type="evidence" value="ECO:0007669"/>
    <property type="project" value="UniProtKB-KW"/>
</dbReference>
<dbReference type="CDD" id="cd01189">
    <property type="entry name" value="INT_ICEBs1_C_like"/>
    <property type="match status" value="1"/>
</dbReference>
<evidence type="ECO:0000256" key="5">
    <source>
        <dbReference type="ARBA" id="ARBA00023172"/>
    </source>
</evidence>
<name>F2JN92_CELLD</name>
<dbReference type="InterPro" id="IPR004107">
    <property type="entry name" value="Integrase_SAM-like_N"/>
</dbReference>
<dbReference type="Pfam" id="PF14659">
    <property type="entry name" value="Phage_int_SAM_3"/>
    <property type="match status" value="1"/>
</dbReference>
<sequence>MSDYIRKRGNRYYPMIYLGYIGGKRKYKSGGGFDKRSEAKEELLKMQNKIKKNSIMIEADDMTFGELAEQWYEMHAKPTISYRALENYKGILNKSLVPAFGNVKLKTIQPIHIQRYLMTLKHLSPATIRKYFYVLKSIMDKGVEWKILEISPIKGITLPSLTTQEFTVWDNVQINKFLNIVKDTKWYVPFLLAFTTGMRQGEICGLKWSDYNTITGDISVSRSMQRNFKLKDTKTKSSRRKIVLLKKTKLALDYQKRCQEENENLLGKQYINSGFICTHNNGESINPENLGKTFKKLIKEYKLEPIRFHDIRHSFATILLQNGTNPKIVSEILGHSDVQTTLNVYSHVLPDLQKDTMQQLEGILF</sequence>
<dbReference type="Proteomes" id="UP000008467">
    <property type="component" value="Chromosome"/>
</dbReference>
<protein>
    <submittedName>
        <fullName evidence="9">Integrase family protein</fullName>
    </submittedName>
</protein>
<dbReference type="PROSITE" id="PS51898">
    <property type="entry name" value="TYR_RECOMBINASE"/>
    <property type="match status" value="1"/>
</dbReference>
<dbReference type="GO" id="GO:0003677">
    <property type="term" value="F:DNA binding"/>
    <property type="evidence" value="ECO:0007669"/>
    <property type="project" value="UniProtKB-UniRule"/>
</dbReference>
<dbReference type="EMBL" id="CP002582">
    <property type="protein sequence ID" value="ADZ83546.1"/>
    <property type="molecule type" value="Genomic_DNA"/>
</dbReference>
<organism evidence="9 10">
    <name type="scientific">Cellulosilyticum lentocellum (strain ATCC 49066 / DSM 5427 / NCIMB 11756 / RHM5)</name>
    <name type="common">Clostridium lentocellum</name>
    <dbReference type="NCBI Taxonomy" id="642492"/>
    <lineage>
        <taxon>Bacteria</taxon>
        <taxon>Bacillati</taxon>
        <taxon>Bacillota</taxon>
        <taxon>Clostridia</taxon>
        <taxon>Lachnospirales</taxon>
        <taxon>Cellulosilyticaceae</taxon>
        <taxon>Cellulosilyticum</taxon>
    </lineage>
</organism>
<evidence type="ECO:0000256" key="4">
    <source>
        <dbReference type="ARBA" id="ARBA00023125"/>
    </source>
</evidence>
<dbReference type="Gene3D" id="1.10.443.10">
    <property type="entry name" value="Intergrase catalytic core"/>
    <property type="match status" value="1"/>
</dbReference>
<evidence type="ECO:0000313" key="9">
    <source>
        <dbReference type="EMBL" id="ADZ83546.1"/>
    </source>
</evidence>
<dbReference type="InterPro" id="IPR044068">
    <property type="entry name" value="CB"/>
</dbReference>
<accession>F2JN92</accession>
<keyword evidence="5" id="KW-0233">DNA recombination</keyword>
<reference evidence="9 10" key="1">
    <citation type="journal article" date="2011" name="J. Bacteriol.">
        <title>Complete genome sequence of the cellulose-degrading bacterium Cellulosilyticum lentocellum.</title>
        <authorList>
            <consortium name="US DOE Joint Genome Institute"/>
            <person name="Miller D.A."/>
            <person name="Suen G."/>
            <person name="Bruce D."/>
            <person name="Copeland A."/>
            <person name="Cheng J.F."/>
            <person name="Detter C."/>
            <person name="Goodwin L.A."/>
            <person name="Han C.S."/>
            <person name="Hauser L.J."/>
            <person name="Land M.L."/>
            <person name="Lapidus A."/>
            <person name="Lucas S."/>
            <person name="Meincke L."/>
            <person name="Pitluck S."/>
            <person name="Tapia R."/>
            <person name="Teshima H."/>
            <person name="Woyke T."/>
            <person name="Fox B.G."/>
            <person name="Angert E.R."/>
            <person name="Currie C.R."/>
        </authorList>
    </citation>
    <scope>NUCLEOTIDE SEQUENCE [LARGE SCALE GENOMIC DNA]</scope>
    <source>
        <strain evidence="10">ATCC 49066 / DSM 5427 / NCIMB 11756 / RHM5</strain>
    </source>
</reference>
<evidence type="ECO:0000256" key="1">
    <source>
        <dbReference type="ARBA" id="ARBA00003283"/>
    </source>
</evidence>
<evidence type="ECO:0000256" key="2">
    <source>
        <dbReference type="ARBA" id="ARBA00008857"/>
    </source>
</evidence>
<dbReference type="RefSeq" id="WP_013656843.1">
    <property type="nucleotide sequence ID" value="NC_015275.1"/>
</dbReference>
<feature type="domain" description="Core-binding (CB)" evidence="8">
    <location>
        <begin position="62"/>
        <end position="143"/>
    </location>
</feature>
<dbReference type="eggNOG" id="COG0582">
    <property type="taxonomic scope" value="Bacteria"/>
</dbReference>
<keyword evidence="10" id="KW-1185">Reference proteome</keyword>
<dbReference type="Gene3D" id="1.10.150.130">
    <property type="match status" value="1"/>
</dbReference>
<dbReference type="GO" id="GO:0015074">
    <property type="term" value="P:DNA integration"/>
    <property type="evidence" value="ECO:0007669"/>
    <property type="project" value="UniProtKB-KW"/>
</dbReference>
<comment type="function">
    <text evidence="1">Site-specific tyrosine recombinase, which acts by catalyzing the cutting and rejoining of the recombining DNA molecules.</text>
</comment>
<dbReference type="Pfam" id="PF14657">
    <property type="entry name" value="Arm-DNA-bind_4"/>
    <property type="match status" value="1"/>
</dbReference>
<dbReference type="PANTHER" id="PTHR30349">
    <property type="entry name" value="PHAGE INTEGRASE-RELATED"/>
    <property type="match status" value="1"/>
</dbReference>
<dbReference type="STRING" id="642492.Clole_1823"/>
<evidence type="ECO:0000256" key="6">
    <source>
        <dbReference type="PROSITE-ProRule" id="PRU01248"/>
    </source>
</evidence>
<evidence type="ECO:0000313" key="10">
    <source>
        <dbReference type="Proteomes" id="UP000008467"/>
    </source>
</evidence>
<dbReference type="InterPro" id="IPR011010">
    <property type="entry name" value="DNA_brk_join_enz"/>
</dbReference>
<dbReference type="Pfam" id="PF00589">
    <property type="entry name" value="Phage_integrase"/>
    <property type="match status" value="1"/>
</dbReference>
<dbReference type="InterPro" id="IPR050090">
    <property type="entry name" value="Tyrosine_recombinase_XerCD"/>
</dbReference>
<dbReference type="PROSITE" id="PS51900">
    <property type="entry name" value="CB"/>
    <property type="match status" value="1"/>
</dbReference>
<dbReference type="InterPro" id="IPR002104">
    <property type="entry name" value="Integrase_catalytic"/>
</dbReference>
<dbReference type="SUPFAM" id="SSF56349">
    <property type="entry name" value="DNA breaking-rejoining enzymes"/>
    <property type="match status" value="1"/>
</dbReference>
<proteinExistence type="inferred from homology"/>
<evidence type="ECO:0000259" key="7">
    <source>
        <dbReference type="PROSITE" id="PS51898"/>
    </source>
</evidence>